<keyword evidence="1" id="KW-0808">Transferase</keyword>
<keyword evidence="1" id="KW-0012">Acyltransferase</keyword>
<dbReference type="OrthoDB" id="45365at2759"/>
<dbReference type="Gene3D" id="3.30.40.10">
    <property type="entry name" value="Zinc/RING finger domain, C3HC4 (zinc finger)"/>
    <property type="match status" value="1"/>
</dbReference>
<keyword evidence="2" id="KW-1185">Reference proteome</keyword>
<dbReference type="AlphaFoldDB" id="A0A9X0CCN7"/>
<gene>
    <name evidence="1" type="primary">TRAF6_9</name>
    <name evidence="1" type="ORF">OS493_031621</name>
</gene>
<protein>
    <submittedName>
        <fullName evidence="1">TNF receptor-associated factor 6</fullName>
        <ecNumber evidence="1">2.3.2.27</ecNumber>
    </submittedName>
</protein>
<reference evidence="1" key="1">
    <citation type="submission" date="2023-01" db="EMBL/GenBank/DDBJ databases">
        <title>Genome assembly of the deep-sea coral Lophelia pertusa.</title>
        <authorList>
            <person name="Herrera S."/>
            <person name="Cordes E."/>
        </authorList>
    </citation>
    <scope>NUCLEOTIDE SEQUENCE</scope>
    <source>
        <strain evidence="1">USNM1676648</strain>
        <tissue evidence="1">Polyp</tissue>
    </source>
</reference>
<sequence>MFIGNSCITDLKRDDGSYVCPVDKTPFAANQVFPDNFMKREVLNLVVACPNSSDDCMWRGEVRHIDKGRVVQLQLPRTCKKIGPFSDTWNRNARIAYNCAPYAETP</sequence>
<evidence type="ECO:0000313" key="2">
    <source>
        <dbReference type="Proteomes" id="UP001163046"/>
    </source>
</evidence>
<proteinExistence type="predicted"/>
<dbReference type="EC" id="2.3.2.27" evidence="1"/>
<dbReference type="Proteomes" id="UP001163046">
    <property type="component" value="Unassembled WGS sequence"/>
</dbReference>
<accession>A0A9X0CCN7</accession>
<name>A0A9X0CCN7_9CNID</name>
<organism evidence="1 2">
    <name type="scientific">Desmophyllum pertusum</name>
    <dbReference type="NCBI Taxonomy" id="174260"/>
    <lineage>
        <taxon>Eukaryota</taxon>
        <taxon>Metazoa</taxon>
        <taxon>Cnidaria</taxon>
        <taxon>Anthozoa</taxon>
        <taxon>Hexacorallia</taxon>
        <taxon>Scleractinia</taxon>
        <taxon>Caryophylliina</taxon>
        <taxon>Caryophylliidae</taxon>
        <taxon>Desmophyllum</taxon>
    </lineage>
</organism>
<keyword evidence="1" id="KW-0675">Receptor</keyword>
<dbReference type="EMBL" id="MU827814">
    <property type="protein sequence ID" value="KAJ7323424.1"/>
    <property type="molecule type" value="Genomic_DNA"/>
</dbReference>
<dbReference type="GO" id="GO:0061630">
    <property type="term" value="F:ubiquitin protein ligase activity"/>
    <property type="evidence" value="ECO:0007669"/>
    <property type="project" value="UniProtKB-EC"/>
</dbReference>
<dbReference type="SUPFAM" id="SSF57850">
    <property type="entry name" value="RING/U-box"/>
    <property type="match status" value="1"/>
</dbReference>
<comment type="caution">
    <text evidence="1">The sequence shown here is derived from an EMBL/GenBank/DDBJ whole genome shotgun (WGS) entry which is preliminary data.</text>
</comment>
<evidence type="ECO:0000313" key="1">
    <source>
        <dbReference type="EMBL" id="KAJ7323424.1"/>
    </source>
</evidence>
<dbReference type="InterPro" id="IPR013083">
    <property type="entry name" value="Znf_RING/FYVE/PHD"/>
</dbReference>